<dbReference type="Pfam" id="PF23789">
    <property type="entry name" value="Pre_tape_measure"/>
    <property type="match status" value="1"/>
</dbReference>
<reference evidence="1" key="1">
    <citation type="submission" date="2020-04" db="EMBL/GenBank/DDBJ databases">
        <authorList>
            <person name="Chiriac C."/>
            <person name="Salcher M."/>
            <person name="Ghai R."/>
            <person name="Kavagutti S V."/>
        </authorList>
    </citation>
    <scope>NUCLEOTIDE SEQUENCE</scope>
</reference>
<proteinExistence type="predicted"/>
<accession>A0A6J5P4R5</accession>
<protein>
    <submittedName>
        <fullName evidence="1">Uncharacterized protein</fullName>
    </submittedName>
</protein>
<dbReference type="EMBL" id="LR796727">
    <property type="protein sequence ID" value="CAB4162504.1"/>
    <property type="molecule type" value="Genomic_DNA"/>
</dbReference>
<evidence type="ECO:0000313" key="1">
    <source>
        <dbReference type="EMBL" id="CAB4162504.1"/>
    </source>
</evidence>
<sequence length="152" mass="15700">MALADYKPETRNIAFPGGDFDVRGLGVADLTILFTSFVDDIEAVERILSGQIKGRTLTPQAGVNIAMDFVRQAPNFVSAAIAIAAAPSTTEFDPELVRKAASLPLHAQVTALSAIGSLTFQDVAGLGNILATLLQTAGAILPAEPSPGAAQP</sequence>
<dbReference type="InterPro" id="IPR057378">
    <property type="entry name" value="Pre_tape_measure"/>
</dbReference>
<organism evidence="1">
    <name type="scientific">uncultured Caudovirales phage</name>
    <dbReference type="NCBI Taxonomy" id="2100421"/>
    <lineage>
        <taxon>Viruses</taxon>
        <taxon>Duplodnaviria</taxon>
        <taxon>Heunggongvirae</taxon>
        <taxon>Uroviricota</taxon>
        <taxon>Caudoviricetes</taxon>
        <taxon>Peduoviridae</taxon>
        <taxon>Maltschvirus</taxon>
        <taxon>Maltschvirus maltsch</taxon>
    </lineage>
</organism>
<gene>
    <name evidence="1" type="ORF">UFOVP786_61</name>
</gene>
<name>A0A6J5P4R5_9CAUD</name>